<evidence type="ECO:0000256" key="1">
    <source>
        <dbReference type="SAM" id="MobiDB-lite"/>
    </source>
</evidence>
<organism evidence="3 4">
    <name type="scientific">Boletus edulis BED1</name>
    <dbReference type="NCBI Taxonomy" id="1328754"/>
    <lineage>
        <taxon>Eukaryota</taxon>
        <taxon>Fungi</taxon>
        <taxon>Dikarya</taxon>
        <taxon>Basidiomycota</taxon>
        <taxon>Agaricomycotina</taxon>
        <taxon>Agaricomycetes</taxon>
        <taxon>Agaricomycetidae</taxon>
        <taxon>Boletales</taxon>
        <taxon>Boletineae</taxon>
        <taxon>Boletaceae</taxon>
        <taxon>Boletoideae</taxon>
        <taxon>Boletus</taxon>
    </lineage>
</organism>
<evidence type="ECO:0000313" key="3">
    <source>
        <dbReference type="EMBL" id="KAF8435084.1"/>
    </source>
</evidence>
<accession>A0AAD4GBT6</accession>
<reference evidence="3" key="2">
    <citation type="journal article" date="2020" name="Nat. Commun.">
        <title>Large-scale genome sequencing of mycorrhizal fungi provides insights into the early evolution of symbiotic traits.</title>
        <authorList>
            <person name="Miyauchi S."/>
            <person name="Kiss E."/>
            <person name="Kuo A."/>
            <person name="Drula E."/>
            <person name="Kohler A."/>
            <person name="Sanchez-Garcia M."/>
            <person name="Morin E."/>
            <person name="Andreopoulos B."/>
            <person name="Barry K.W."/>
            <person name="Bonito G."/>
            <person name="Buee M."/>
            <person name="Carver A."/>
            <person name="Chen C."/>
            <person name="Cichocki N."/>
            <person name="Clum A."/>
            <person name="Culley D."/>
            <person name="Crous P.W."/>
            <person name="Fauchery L."/>
            <person name="Girlanda M."/>
            <person name="Hayes R.D."/>
            <person name="Keri Z."/>
            <person name="LaButti K."/>
            <person name="Lipzen A."/>
            <person name="Lombard V."/>
            <person name="Magnuson J."/>
            <person name="Maillard F."/>
            <person name="Murat C."/>
            <person name="Nolan M."/>
            <person name="Ohm R.A."/>
            <person name="Pangilinan J."/>
            <person name="Pereira M.F."/>
            <person name="Perotto S."/>
            <person name="Peter M."/>
            <person name="Pfister S."/>
            <person name="Riley R."/>
            <person name="Sitrit Y."/>
            <person name="Stielow J.B."/>
            <person name="Szollosi G."/>
            <person name="Zifcakova L."/>
            <person name="Stursova M."/>
            <person name="Spatafora J.W."/>
            <person name="Tedersoo L."/>
            <person name="Vaario L.M."/>
            <person name="Yamada A."/>
            <person name="Yan M."/>
            <person name="Wang P."/>
            <person name="Xu J."/>
            <person name="Bruns T."/>
            <person name="Baldrian P."/>
            <person name="Vilgalys R."/>
            <person name="Dunand C."/>
            <person name="Henrissat B."/>
            <person name="Grigoriev I.V."/>
            <person name="Hibbett D."/>
            <person name="Nagy L.G."/>
            <person name="Martin F.M."/>
        </authorList>
    </citation>
    <scope>NUCLEOTIDE SEQUENCE</scope>
    <source>
        <strain evidence="3">BED1</strain>
    </source>
</reference>
<dbReference type="EMBL" id="WHUW01000026">
    <property type="protein sequence ID" value="KAF8435084.1"/>
    <property type="molecule type" value="Genomic_DNA"/>
</dbReference>
<name>A0AAD4GBT6_BOLED</name>
<evidence type="ECO:0000313" key="4">
    <source>
        <dbReference type="Proteomes" id="UP001194468"/>
    </source>
</evidence>
<gene>
    <name evidence="3" type="ORF">L210DRAFT_3551867</name>
</gene>
<feature type="region of interest" description="Disordered" evidence="1">
    <location>
        <begin position="191"/>
        <end position="218"/>
    </location>
</feature>
<comment type="caution">
    <text evidence="3">The sequence shown here is derived from an EMBL/GenBank/DDBJ whole genome shotgun (WGS) entry which is preliminary data.</text>
</comment>
<dbReference type="Proteomes" id="UP001194468">
    <property type="component" value="Unassembled WGS sequence"/>
</dbReference>
<keyword evidence="2" id="KW-1133">Transmembrane helix</keyword>
<dbReference type="AlphaFoldDB" id="A0AAD4GBT6"/>
<keyword evidence="4" id="KW-1185">Reference proteome</keyword>
<reference evidence="3" key="1">
    <citation type="submission" date="2019-10" db="EMBL/GenBank/DDBJ databases">
        <authorList>
            <consortium name="DOE Joint Genome Institute"/>
            <person name="Kuo A."/>
            <person name="Miyauchi S."/>
            <person name="Kiss E."/>
            <person name="Drula E."/>
            <person name="Kohler A."/>
            <person name="Sanchez-Garcia M."/>
            <person name="Andreopoulos B."/>
            <person name="Barry K.W."/>
            <person name="Bonito G."/>
            <person name="Buee M."/>
            <person name="Carver A."/>
            <person name="Chen C."/>
            <person name="Cichocki N."/>
            <person name="Clum A."/>
            <person name="Culley D."/>
            <person name="Crous P.W."/>
            <person name="Fauchery L."/>
            <person name="Girlanda M."/>
            <person name="Hayes R."/>
            <person name="Keri Z."/>
            <person name="LaButti K."/>
            <person name="Lipzen A."/>
            <person name="Lombard V."/>
            <person name="Magnuson J."/>
            <person name="Maillard F."/>
            <person name="Morin E."/>
            <person name="Murat C."/>
            <person name="Nolan M."/>
            <person name="Ohm R."/>
            <person name="Pangilinan J."/>
            <person name="Pereira M."/>
            <person name="Perotto S."/>
            <person name="Peter M."/>
            <person name="Riley R."/>
            <person name="Sitrit Y."/>
            <person name="Stielow B."/>
            <person name="Szollosi G."/>
            <person name="Zifcakova L."/>
            <person name="Stursova M."/>
            <person name="Spatafora J.W."/>
            <person name="Tedersoo L."/>
            <person name="Vaario L.-M."/>
            <person name="Yamada A."/>
            <person name="Yan M."/>
            <person name="Wang P."/>
            <person name="Xu J."/>
            <person name="Bruns T."/>
            <person name="Baldrian P."/>
            <person name="Vilgalys R."/>
            <person name="Henrissat B."/>
            <person name="Grigoriev I.V."/>
            <person name="Hibbett D."/>
            <person name="Nagy L.G."/>
            <person name="Martin F.M."/>
        </authorList>
    </citation>
    <scope>NUCLEOTIDE SEQUENCE</scope>
    <source>
        <strain evidence="3">BED1</strain>
    </source>
</reference>
<proteinExistence type="predicted"/>
<sequence length="245" mass="26955">MMNLIQLVTTCQCLRRRKGGVLSLAKIHRHELQCMPDGPCLSTFMEWHAMGSKFAALAGGGSAYILILIAGLGLRVSIGSLPGDTPWALANILRAPTEARHRDLIEEFIAPTIARMKAALLITVDSHHLRQMYPCQSLSDSDNFYDSFDFNSFKLSARDTSVWCPVMTHSPPSAVPLHQPTREEIANSIAPPDADHLLPDSPHPFYDPPASQREEHENVSWAVSQRGIVPTGMQAVVAQLSEPLI</sequence>
<keyword evidence="2" id="KW-0812">Transmembrane</keyword>
<protein>
    <submittedName>
        <fullName evidence="3">Uncharacterized protein</fullName>
    </submittedName>
</protein>
<keyword evidence="2" id="KW-0472">Membrane</keyword>
<evidence type="ECO:0000256" key="2">
    <source>
        <dbReference type="SAM" id="Phobius"/>
    </source>
</evidence>
<feature type="transmembrane region" description="Helical" evidence="2">
    <location>
        <begin position="54"/>
        <end position="74"/>
    </location>
</feature>